<protein>
    <recommendedName>
        <fullName evidence="3">PD-(D/E)XK endonuclease-like domain-containing protein</fullName>
    </recommendedName>
</protein>
<name>F8N7J6_9BACT</name>
<dbReference type="EMBL" id="GL945017">
    <property type="protein sequence ID" value="EGN57456.1"/>
    <property type="molecule type" value="Genomic_DNA"/>
</dbReference>
<dbReference type="OrthoDB" id="1007491at2"/>
<evidence type="ECO:0000313" key="1">
    <source>
        <dbReference type="EMBL" id="EGN57456.1"/>
    </source>
</evidence>
<sequence length="901" mass="101525">MRIYFSPEYSGYCYLNAEKESVFFDTDVVNVDGLLNLLELHGGYHWVQDDEATRVVKYFSAMTEYMSKHPKNELSDSFDNDGLSTARACLHWRDLLVMAGWSSSQKSSRGRIEVLSGIEAFFDSPGLGEHMLTTIKHIKSGCTLPEDMEIILPCNKTLLHPMTQSLLDALEERGVKIQTISVPKTENESDLNTVKSLLSEGLCSDDKLKGDGSFKIYSFPTIQDALLRMSLKDMDHFDVWINADNKTMDNMLYMEGQPVAGSILSNSFPLLSQIYIIGLGMFQKPLNLNNLLAWLQLPVSPIPWSTRKEFVDTIVRTGGYYNDDCRKIYEDLTKKDEKLKDTLDAFLPPLKTPDDVLAEANVVNVEELKDFNTAVSSWLRQRVVLLQSQGKSIEAAQVSVASHQAEAIGLLLSDSHIGNAISYNRLQGWMSSLYTPSSFVQYEAQKGCRNVISSPGKMISHCQSTVWMNFNGTDPVKPSYSFLSPREKSEMPELNIWSEENERRYNNAMQLLPFLFTDKQLILVACESDGTQALPKHPFIIQLENTFKNVAKEPLTLTPSIPEELKVDVNKVENGLPENTEFTIEHGNKLKWPTTESATSLGTLIQNPADYVINNLLHIDATGLAEMNDVSRTKGNVAHAVIATLFDHHNDVPESGTYDYITAQVKSSYDKVFNDTILAEGAILLQSENRVEAKILKDQLRRCILRLLHIIQINNLHVVACEKKIYSENMRFAPNINIIGFLDMRLADANDGQYIFDFKWSRSDGYIYTLQEKRSIQLALYAELVRKEINPNVVAEGYFLMPRGKLYSTYDFAPCDEFELVELNENAPADSTIDMLRNSYAYRRQQITEGSIEVGEGQAVEALLYGKDMEDKHLLPLSADNGNNKYGNGFSDNGLLKGIAK</sequence>
<dbReference type="STRING" id="688246.Premu_2062"/>
<gene>
    <name evidence="1" type="ORF">Premu_2062</name>
</gene>
<proteinExistence type="predicted"/>
<dbReference type="Proteomes" id="UP000002772">
    <property type="component" value="Unassembled WGS sequence"/>
</dbReference>
<evidence type="ECO:0000313" key="2">
    <source>
        <dbReference type="Proteomes" id="UP000002772"/>
    </source>
</evidence>
<reference evidence="2" key="1">
    <citation type="journal article" date="2011" name="Stand. Genomic Sci.">
        <title>Non-contiguous finished genome sequence of the opportunistic oral pathogen Prevotella multisaccharivorax type strain (PPPA20).</title>
        <authorList>
            <person name="Pati A."/>
            <person name="Gronow S."/>
            <person name="Lu M."/>
            <person name="Lapidus A."/>
            <person name="Nolan M."/>
            <person name="Lucas S."/>
            <person name="Hammon N."/>
            <person name="Deshpande S."/>
            <person name="Cheng J.F."/>
            <person name="Tapia R."/>
            <person name="Han C."/>
            <person name="Goodwin L."/>
            <person name="Pitluck S."/>
            <person name="Liolios K."/>
            <person name="Pagani I."/>
            <person name="Mavromatis K."/>
            <person name="Mikhailova N."/>
            <person name="Huntemann M."/>
            <person name="Chen A."/>
            <person name="Palaniappan K."/>
            <person name="Land M."/>
            <person name="Hauser L."/>
            <person name="Detter J.C."/>
            <person name="Brambilla E.M."/>
            <person name="Rohde M."/>
            <person name="Goker M."/>
            <person name="Woyke T."/>
            <person name="Bristow J."/>
            <person name="Eisen J.A."/>
            <person name="Markowitz V."/>
            <person name="Hugenholtz P."/>
            <person name="Kyrpides N.C."/>
            <person name="Klenk H.P."/>
            <person name="Ivanova N."/>
        </authorList>
    </citation>
    <scope>NUCLEOTIDE SEQUENCE [LARGE SCALE GENOMIC DNA]</scope>
    <source>
        <strain evidence="2">DSM 17128</strain>
    </source>
</reference>
<evidence type="ECO:0008006" key="3">
    <source>
        <dbReference type="Google" id="ProtNLM"/>
    </source>
</evidence>
<keyword evidence="2" id="KW-1185">Reference proteome</keyword>
<dbReference type="HOGENOM" id="CLU_015152_0_0_10"/>
<dbReference type="RefSeq" id="WP_007575023.1">
    <property type="nucleotide sequence ID" value="NZ_BPTS01000002.1"/>
</dbReference>
<dbReference type="eggNOG" id="COG2887">
    <property type="taxonomic scope" value="Bacteria"/>
</dbReference>
<organism evidence="1 2">
    <name type="scientific">Hallella multisaccharivorax DSM 17128</name>
    <dbReference type="NCBI Taxonomy" id="688246"/>
    <lineage>
        <taxon>Bacteria</taxon>
        <taxon>Pseudomonadati</taxon>
        <taxon>Bacteroidota</taxon>
        <taxon>Bacteroidia</taxon>
        <taxon>Bacteroidales</taxon>
        <taxon>Prevotellaceae</taxon>
        <taxon>Hallella</taxon>
    </lineage>
</organism>
<accession>F8N7J6</accession>
<dbReference type="AlphaFoldDB" id="F8N7J6"/>